<gene>
    <name evidence="2" type="ORF">EGS84_18980</name>
</gene>
<sequence>MANQITSPEYAPAFSIKAEGRDITHALQQSLAELTLTDYGGATAKADELKITLLSETLALPTKGARLQAALGFNNHLVDKGWFVVSGVASSGPPRRIEIYATAAPMNAQKQPGDVTGQKTRSWDNLRLADLVKTVARDNGLIPKVAAGLADIHIDHIDQVAESDANLLSRLARTYNAVSKPSGGYWLFLQQGTTATVSGKQTGGITVTPDEVSNWSYSEGQRGSSTGKATGSGGKAEKKIGVRYYDEADGKTKTVSVEHDGPAMTNPYTQAEKNTAEQQAKARKTQAGRNEQKMTVTGPCRPKHVPLTAEAGVTTSGFGSREDRNWVVESLVFSLTPAGFSYTYNLVVDIRRPAKSAKKSGKDKNGPDYFG</sequence>
<feature type="region of interest" description="Disordered" evidence="1">
    <location>
        <begin position="200"/>
        <end position="235"/>
    </location>
</feature>
<evidence type="ECO:0000313" key="2">
    <source>
        <dbReference type="EMBL" id="RSC18879.1"/>
    </source>
</evidence>
<protein>
    <submittedName>
        <fullName evidence="2">Late control protein D</fullName>
    </submittedName>
</protein>
<dbReference type="SUPFAM" id="SSF69279">
    <property type="entry name" value="Phage tail proteins"/>
    <property type="match status" value="1"/>
</dbReference>
<accession>A0AAQ1A5U7</accession>
<evidence type="ECO:0000313" key="3">
    <source>
        <dbReference type="Proteomes" id="UP000282299"/>
    </source>
</evidence>
<name>A0AAQ1A5U7_CITKO</name>
<feature type="region of interest" description="Disordered" evidence="1">
    <location>
        <begin position="256"/>
        <end position="305"/>
    </location>
</feature>
<organism evidence="2 3">
    <name type="scientific">Citrobacter koseri</name>
    <name type="common">Citrobacter diversus</name>
    <dbReference type="NCBI Taxonomy" id="545"/>
    <lineage>
        <taxon>Bacteria</taxon>
        <taxon>Pseudomonadati</taxon>
        <taxon>Pseudomonadota</taxon>
        <taxon>Gammaproteobacteria</taxon>
        <taxon>Enterobacterales</taxon>
        <taxon>Enterobacteriaceae</taxon>
        <taxon>Citrobacter</taxon>
    </lineage>
</organism>
<dbReference type="Proteomes" id="UP000282299">
    <property type="component" value="Unassembled WGS sequence"/>
</dbReference>
<dbReference type="AlphaFoldDB" id="A0AAQ1A5U7"/>
<dbReference type="RefSeq" id="WP_060937432.1">
    <property type="nucleotide sequence ID" value="NZ_CP022073.1"/>
</dbReference>
<evidence type="ECO:0000256" key="1">
    <source>
        <dbReference type="SAM" id="MobiDB-lite"/>
    </source>
</evidence>
<dbReference type="EMBL" id="RKIT01000002">
    <property type="protein sequence ID" value="RSC18879.1"/>
    <property type="molecule type" value="Genomic_DNA"/>
</dbReference>
<comment type="caution">
    <text evidence="2">The sequence shown here is derived from an EMBL/GenBank/DDBJ whole genome shotgun (WGS) entry which is preliminary data.</text>
</comment>
<reference evidence="3" key="1">
    <citation type="submission" date="2018-10" db="EMBL/GenBank/DDBJ databases">
        <title>FDA dAtabase for Regulatory Grade micrObial Sequences (FDA-ARGOS): Supporting development and validation of Infectious Disease Dx tests.</title>
        <authorList>
            <person name="Goldberg B."/>
            <person name="Campos J."/>
            <person name="Tallon L."/>
            <person name="Sadzewicz L."/>
            <person name="Zhao X."/>
            <person name="Vavikolanu K."/>
            <person name="Mehta A."/>
            <person name="Aluvathingal J."/>
            <person name="Nadendla S."/>
            <person name="Geyer C."/>
            <person name="Nandy P."/>
            <person name="Yan Y."/>
            <person name="Sichtig H."/>
        </authorList>
    </citation>
    <scope>NUCLEOTIDE SEQUENCE [LARGE SCALE GENOMIC DNA]</scope>
    <source>
        <strain evidence="3">FDAARGOS_526</strain>
    </source>
</reference>
<proteinExistence type="predicted"/>
<dbReference type="Pfam" id="PF05954">
    <property type="entry name" value="Phage_GPD"/>
    <property type="match status" value="1"/>
</dbReference>
<feature type="compositionally biased region" description="Polar residues" evidence="1">
    <location>
        <begin position="200"/>
        <end position="222"/>
    </location>
</feature>
<feature type="compositionally biased region" description="Polar residues" evidence="1">
    <location>
        <begin position="266"/>
        <end position="278"/>
    </location>
</feature>